<dbReference type="GO" id="GO:0005634">
    <property type="term" value="C:nucleus"/>
    <property type="evidence" value="ECO:0007669"/>
    <property type="project" value="TreeGrafter"/>
</dbReference>
<dbReference type="GO" id="GO:0007005">
    <property type="term" value="P:mitochondrion organization"/>
    <property type="evidence" value="ECO:0007669"/>
    <property type="project" value="InterPro"/>
</dbReference>
<protein>
    <recommendedName>
        <fullName evidence="4">CHCH domain-containing protein</fullName>
    </recommendedName>
</protein>
<name>A0A9W7CEW5_9STRA</name>
<evidence type="ECO:0000313" key="2">
    <source>
        <dbReference type="EMBL" id="GMI05317.1"/>
    </source>
</evidence>
<organism evidence="2 3">
    <name type="scientific">Triparma laevis f. longispina</name>
    <dbReference type="NCBI Taxonomy" id="1714387"/>
    <lineage>
        <taxon>Eukaryota</taxon>
        <taxon>Sar</taxon>
        <taxon>Stramenopiles</taxon>
        <taxon>Ochrophyta</taxon>
        <taxon>Bolidophyceae</taxon>
        <taxon>Parmales</taxon>
        <taxon>Triparmaceae</taxon>
        <taxon>Triparma</taxon>
    </lineage>
</organism>
<evidence type="ECO:0000313" key="3">
    <source>
        <dbReference type="Proteomes" id="UP001165122"/>
    </source>
</evidence>
<proteinExistence type="predicted"/>
<dbReference type="EMBL" id="BRXW01000085">
    <property type="protein sequence ID" value="GMI05317.1"/>
    <property type="molecule type" value="Genomic_DNA"/>
</dbReference>
<comment type="caution">
    <text evidence="2">The sequence shown here is derived from an EMBL/GenBank/DDBJ whole genome shotgun (WGS) entry which is preliminary data.</text>
</comment>
<dbReference type="OrthoDB" id="1106148at2759"/>
<feature type="region of interest" description="Disordered" evidence="1">
    <location>
        <begin position="16"/>
        <end position="55"/>
    </location>
</feature>
<dbReference type="Proteomes" id="UP001165122">
    <property type="component" value="Unassembled WGS sequence"/>
</dbReference>
<keyword evidence="3" id="KW-1185">Reference proteome</keyword>
<sequence length="164" mass="16400">MHTTPSRRCEFNIILGRSRGRGGGGGGGFFGGGSKKPAVRRSAAPPAAQAPAQSGGMMSGIAGGIAQGMMFGTGSAIGHRAVGAVADSMSGGSDQEMSPTGQAQQMSTQAGQGACSLEKGNYFDCLKSTGDAQACQFLFQTLQNCQQGGVGGGSVNNSGEKEWS</sequence>
<reference evidence="3" key="1">
    <citation type="journal article" date="2023" name="Commun. Biol.">
        <title>Genome analysis of Parmales, the sister group of diatoms, reveals the evolutionary specialization of diatoms from phago-mixotrophs to photoautotrophs.</title>
        <authorList>
            <person name="Ban H."/>
            <person name="Sato S."/>
            <person name="Yoshikawa S."/>
            <person name="Yamada K."/>
            <person name="Nakamura Y."/>
            <person name="Ichinomiya M."/>
            <person name="Sato N."/>
            <person name="Blanc-Mathieu R."/>
            <person name="Endo H."/>
            <person name="Kuwata A."/>
            <person name="Ogata H."/>
        </authorList>
    </citation>
    <scope>NUCLEOTIDE SEQUENCE [LARGE SCALE GENOMIC DNA]</scope>
    <source>
        <strain evidence="3">NIES 3700</strain>
    </source>
</reference>
<evidence type="ECO:0000256" key="1">
    <source>
        <dbReference type="SAM" id="MobiDB-lite"/>
    </source>
</evidence>
<dbReference type="PANTHER" id="PTHR13523">
    <property type="entry name" value="COILED-COIL-HELIX-COILED-COIL-HELIX DOMAIN CONTAINING 2/NUR77"/>
    <property type="match status" value="1"/>
</dbReference>
<feature type="compositionally biased region" description="Low complexity" evidence="1">
    <location>
        <begin position="40"/>
        <end position="55"/>
    </location>
</feature>
<feature type="compositionally biased region" description="Gly residues" evidence="1">
    <location>
        <begin position="21"/>
        <end position="34"/>
    </location>
</feature>
<dbReference type="PANTHER" id="PTHR13523:SF2">
    <property type="entry name" value="COILED-COIL-HELIX-COILED-COIL-HELIX DOMAIN CONTAINING 2, ISOFORM A-RELATED"/>
    <property type="match status" value="1"/>
</dbReference>
<accession>A0A9W7CEW5</accession>
<dbReference type="GO" id="GO:0005739">
    <property type="term" value="C:mitochondrion"/>
    <property type="evidence" value="ECO:0007669"/>
    <property type="project" value="TreeGrafter"/>
</dbReference>
<evidence type="ECO:0008006" key="4">
    <source>
        <dbReference type="Google" id="ProtNLM"/>
    </source>
</evidence>
<gene>
    <name evidence="2" type="ORF">TrLO_g4105</name>
</gene>
<dbReference type="InterPro" id="IPR055304">
    <property type="entry name" value="CHCHD2/10-like"/>
</dbReference>
<dbReference type="AlphaFoldDB" id="A0A9W7CEW5"/>